<dbReference type="InterPro" id="IPR003593">
    <property type="entry name" value="AAA+_ATPase"/>
</dbReference>
<dbReference type="PROSITE" id="PS00676">
    <property type="entry name" value="SIGMA54_INTERACT_2"/>
    <property type="match status" value="1"/>
</dbReference>
<dbReference type="Gene3D" id="3.40.50.2300">
    <property type="match status" value="1"/>
</dbReference>
<dbReference type="CDD" id="cd19920">
    <property type="entry name" value="REC_PA4781-like"/>
    <property type="match status" value="1"/>
</dbReference>
<dbReference type="SUPFAM" id="SSF52540">
    <property type="entry name" value="P-loop containing nucleoside triphosphate hydrolases"/>
    <property type="match status" value="1"/>
</dbReference>
<dbReference type="FunFam" id="3.40.50.300:FF:000006">
    <property type="entry name" value="DNA-binding transcriptional regulator NtrC"/>
    <property type="match status" value="1"/>
</dbReference>
<dbReference type="PANTHER" id="PTHR32071:SF117">
    <property type="entry name" value="PTS-DEPENDENT DIHYDROXYACETONE KINASE OPERON REGULATORY PROTEIN-RELATED"/>
    <property type="match status" value="1"/>
</dbReference>
<evidence type="ECO:0000256" key="2">
    <source>
        <dbReference type="ARBA" id="ARBA00022840"/>
    </source>
</evidence>
<dbReference type="InterPro" id="IPR002197">
    <property type="entry name" value="HTH_Fis"/>
</dbReference>
<feature type="coiled-coil region" evidence="7">
    <location>
        <begin position="125"/>
        <end position="177"/>
    </location>
</feature>
<dbReference type="GO" id="GO:0005524">
    <property type="term" value="F:ATP binding"/>
    <property type="evidence" value="ECO:0007669"/>
    <property type="project" value="UniProtKB-KW"/>
</dbReference>
<keyword evidence="7" id="KW-0175">Coiled coil</keyword>
<keyword evidence="11" id="KW-1185">Reference proteome</keyword>
<dbReference type="InterPro" id="IPR025944">
    <property type="entry name" value="Sigma_54_int_dom_CS"/>
</dbReference>
<dbReference type="GO" id="GO:0006355">
    <property type="term" value="P:regulation of DNA-templated transcription"/>
    <property type="evidence" value="ECO:0007669"/>
    <property type="project" value="InterPro"/>
</dbReference>
<sequence>MTPTPASILVVDDTPHNISILFDALSHYGYHVLTERDGKSALEQIKYVQPDLILLDVMMPGMNGFETCRQLKNNPLSRDIPVIFMTAMSDTIDKVNGFNMGAVDYITKPFQLPELMARVQTHLTIRHLQHELEQANDRLEQRVAERTAELTQALAELDTLKNQLQAENTYLQQEIRETGGFGEIVSQSATFAPILRKVEQVAPTPTTVLLLGESGTGKELLARAIHQRSPRKNQPLIKVNCAALPPTLFESELFGHEKGAFTGANTQKIGRFELADGGTIFLDEIGEMPLDMQVKLLRVLQEGEFERVGGTKTLKVQVRVIAATNRTLETEVEAGRFRADLYYRLAVFPIRSLPLRERKDDIPLLVRHFCDKYGPIMNRRIDTIPTSVINTLMAYNWPGNVRELENIIERSLISSPGRQLQLDDWSGGSQDSVLARRVTPRTLEEAERDHITSVLEQTKWKVSGENGAARILDVIPTTLESKMKKLGIVRP</sequence>
<dbReference type="InterPro" id="IPR009057">
    <property type="entry name" value="Homeodomain-like_sf"/>
</dbReference>
<dbReference type="Proteomes" id="UP000474175">
    <property type="component" value="Unassembled WGS sequence"/>
</dbReference>
<dbReference type="Pfam" id="PF00072">
    <property type="entry name" value="Response_reg"/>
    <property type="match status" value="1"/>
</dbReference>
<dbReference type="InterPro" id="IPR025662">
    <property type="entry name" value="Sigma_54_int_dom_ATP-bd_1"/>
</dbReference>
<accession>A0A6L9LHT9</accession>
<name>A0A6L9LHT9_9BACT</name>
<evidence type="ECO:0000313" key="10">
    <source>
        <dbReference type="EMBL" id="NDU98771.1"/>
    </source>
</evidence>
<dbReference type="Pfam" id="PF02954">
    <property type="entry name" value="HTH_8"/>
    <property type="match status" value="1"/>
</dbReference>
<keyword evidence="3" id="KW-0805">Transcription regulation</keyword>
<dbReference type="InterPro" id="IPR058031">
    <property type="entry name" value="AAA_lid_NorR"/>
</dbReference>
<evidence type="ECO:0000313" key="11">
    <source>
        <dbReference type="Proteomes" id="UP000474175"/>
    </source>
</evidence>
<keyword evidence="2" id="KW-0067">ATP-binding</keyword>
<dbReference type="Pfam" id="PF25601">
    <property type="entry name" value="AAA_lid_14"/>
    <property type="match status" value="1"/>
</dbReference>
<evidence type="ECO:0000256" key="3">
    <source>
        <dbReference type="ARBA" id="ARBA00023015"/>
    </source>
</evidence>
<dbReference type="CDD" id="cd00009">
    <property type="entry name" value="AAA"/>
    <property type="match status" value="1"/>
</dbReference>
<keyword evidence="4" id="KW-0238">DNA-binding</keyword>
<evidence type="ECO:0000259" key="8">
    <source>
        <dbReference type="PROSITE" id="PS50045"/>
    </source>
</evidence>
<keyword evidence="5" id="KW-0804">Transcription</keyword>
<dbReference type="EMBL" id="JAAFZH010000020">
    <property type="protein sequence ID" value="NDU98771.1"/>
    <property type="molecule type" value="Genomic_DNA"/>
</dbReference>
<protein>
    <submittedName>
        <fullName evidence="10">Sigma-54-dependent Fis family transcriptional regulator</fullName>
    </submittedName>
</protein>
<dbReference type="RefSeq" id="WP_163954904.1">
    <property type="nucleotide sequence ID" value="NZ_JAAFZH010000020.1"/>
</dbReference>
<dbReference type="InterPro" id="IPR002078">
    <property type="entry name" value="Sigma_54_int"/>
</dbReference>
<dbReference type="InterPro" id="IPR025943">
    <property type="entry name" value="Sigma_54_int_dom_ATP-bd_2"/>
</dbReference>
<reference evidence="10 11" key="1">
    <citation type="submission" date="2020-02" db="EMBL/GenBank/DDBJ databases">
        <title>Draft genome sequence of two Spirosoma agri KCTC 52727 and Spirosoma terrae KCTC 52035.</title>
        <authorList>
            <person name="Rojas J."/>
            <person name="Ambika Manirajan B."/>
            <person name="Suarez C."/>
            <person name="Ratering S."/>
            <person name="Schnell S."/>
        </authorList>
    </citation>
    <scope>NUCLEOTIDE SEQUENCE [LARGE SCALE GENOMIC DNA]</scope>
    <source>
        <strain evidence="10 11">KCTC 52035</strain>
    </source>
</reference>
<dbReference type="PANTHER" id="PTHR32071">
    <property type="entry name" value="TRANSCRIPTIONAL REGULATORY PROTEIN"/>
    <property type="match status" value="1"/>
</dbReference>
<dbReference type="SMART" id="SM00382">
    <property type="entry name" value="AAA"/>
    <property type="match status" value="1"/>
</dbReference>
<evidence type="ECO:0000256" key="4">
    <source>
        <dbReference type="ARBA" id="ARBA00023125"/>
    </source>
</evidence>
<evidence type="ECO:0000256" key="7">
    <source>
        <dbReference type="SAM" id="Coils"/>
    </source>
</evidence>
<keyword evidence="1" id="KW-0547">Nucleotide-binding</keyword>
<dbReference type="InterPro" id="IPR027417">
    <property type="entry name" value="P-loop_NTPase"/>
</dbReference>
<proteinExistence type="predicted"/>
<dbReference type="Gene3D" id="3.40.50.300">
    <property type="entry name" value="P-loop containing nucleotide triphosphate hydrolases"/>
    <property type="match status" value="1"/>
</dbReference>
<feature type="domain" description="Sigma-54 factor interaction" evidence="8">
    <location>
        <begin position="184"/>
        <end position="413"/>
    </location>
</feature>
<dbReference type="AlphaFoldDB" id="A0A6L9LHT9"/>
<feature type="domain" description="Response regulatory" evidence="9">
    <location>
        <begin position="7"/>
        <end position="123"/>
    </location>
</feature>
<dbReference type="InterPro" id="IPR011006">
    <property type="entry name" value="CheY-like_superfamily"/>
</dbReference>
<keyword evidence="6" id="KW-0597">Phosphoprotein</keyword>
<dbReference type="SUPFAM" id="SSF46689">
    <property type="entry name" value="Homeodomain-like"/>
    <property type="match status" value="1"/>
</dbReference>
<dbReference type="GO" id="GO:0000160">
    <property type="term" value="P:phosphorelay signal transduction system"/>
    <property type="evidence" value="ECO:0007669"/>
    <property type="project" value="InterPro"/>
</dbReference>
<organism evidence="10 11">
    <name type="scientific">Spirosoma terrae</name>
    <dbReference type="NCBI Taxonomy" id="1968276"/>
    <lineage>
        <taxon>Bacteria</taxon>
        <taxon>Pseudomonadati</taxon>
        <taxon>Bacteroidota</taxon>
        <taxon>Cytophagia</taxon>
        <taxon>Cytophagales</taxon>
        <taxon>Cytophagaceae</taxon>
        <taxon>Spirosoma</taxon>
    </lineage>
</organism>
<comment type="caution">
    <text evidence="10">The sequence shown here is derived from an EMBL/GenBank/DDBJ whole genome shotgun (WGS) entry which is preliminary data.</text>
</comment>
<evidence type="ECO:0000256" key="6">
    <source>
        <dbReference type="PROSITE-ProRule" id="PRU00169"/>
    </source>
</evidence>
<dbReference type="GO" id="GO:0043565">
    <property type="term" value="F:sequence-specific DNA binding"/>
    <property type="evidence" value="ECO:0007669"/>
    <property type="project" value="InterPro"/>
</dbReference>
<evidence type="ECO:0000256" key="1">
    <source>
        <dbReference type="ARBA" id="ARBA00022741"/>
    </source>
</evidence>
<dbReference type="Gene3D" id="1.10.10.60">
    <property type="entry name" value="Homeodomain-like"/>
    <property type="match status" value="1"/>
</dbReference>
<gene>
    <name evidence="10" type="ORF">GK108_28055</name>
</gene>
<dbReference type="PROSITE" id="PS00688">
    <property type="entry name" value="SIGMA54_INTERACT_3"/>
    <property type="match status" value="1"/>
</dbReference>
<feature type="modified residue" description="4-aspartylphosphate" evidence="6">
    <location>
        <position position="56"/>
    </location>
</feature>
<dbReference type="SUPFAM" id="SSF52172">
    <property type="entry name" value="CheY-like"/>
    <property type="match status" value="1"/>
</dbReference>
<dbReference type="InterPro" id="IPR001789">
    <property type="entry name" value="Sig_transdc_resp-reg_receiver"/>
</dbReference>
<dbReference type="Gene3D" id="1.10.8.60">
    <property type="match status" value="1"/>
</dbReference>
<dbReference type="Pfam" id="PF00158">
    <property type="entry name" value="Sigma54_activat"/>
    <property type="match status" value="1"/>
</dbReference>
<dbReference type="SMART" id="SM00448">
    <property type="entry name" value="REC"/>
    <property type="match status" value="1"/>
</dbReference>
<dbReference type="PROSITE" id="PS50045">
    <property type="entry name" value="SIGMA54_INTERACT_4"/>
    <property type="match status" value="1"/>
</dbReference>
<evidence type="ECO:0000256" key="5">
    <source>
        <dbReference type="ARBA" id="ARBA00023163"/>
    </source>
</evidence>
<dbReference type="PROSITE" id="PS50110">
    <property type="entry name" value="RESPONSE_REGULATORY"/>
    <property type="match status" value="1"/>
</dbReference>
<evidence type="ECO:0000259" key="9">
    <source>
        <dbReference type="PROSITE" id="PS50110"/>
    </source>
</evidence>
<dbReference type="PROSITE" id="PS00675">
    <property type="entry name" value="SIGMA54_INTERACT_1"/>
    <property type="match status" value="1"/>
</dbReference>